<proteinExistence type="predicted"/>
<dbReference type="AlphaFoldDB" id="A0A1W1EJQ4"/>
<reference evidence="1" key="1">
    <citation type="submission" date="2016-10" db="EMBL/GenBank/DDBJ databases">
        <authorList>
            <person name="de Groot N.N."/>
        </authorList>
    </citation>
    <scope>NUCLEOTIDE SEQUENCE</scope>
</reference>
<protein>
    <submittedName>
        <fullName evidence="1">Uncharacterized protein</fullName>
    </submittedName>
</protein>
<evidence type="ECO:0000313" key="1">
    <source>
        <dbReference type="EMBL" id="SHO81108.1"/>
    </source>
</evidence>
<accession>A0A1W1EJQ4</accession>
<name>A0A1W1EJQ4_9ZZZZ</name>
<organism evidence="1">
    <name type="scientific">hydrothermal vent metagenome</name>
    <dbReference type="NCBI Taxonomy" id="652676"/>
    <lineage>
        <taxon>unclassified sequences</taxon>
        <taxon>metagenomes</taxon>
        <taxon>ecological metagenomes</taxon>
    </lineage>
</organism>
<dbReference type="EMBL" id="FRYL01000028">
    <property type="protein sequence ID" value="SHO81108.1"/>
    <property type="molecule type" value="Genomic_DNA"/>
</dbReference>
<gene>
    <name evidence="1" type="ORF">MNB_SV-15-1293</name>
</gene>
<sequence>MQTIAVEIQDNYVQQFINYVKNHSNNMRIKNNNKNKLIISKDVDTIFDNYSYDISKFKVSRDEANER</sequence>